<keyword evidence="3" id="KW-1185">Reference proteome</keyword>
<organism evidence="2 3">
    <name type="scientific">Bosea caraganae</name>
    <dbReference type="NCBI Taxonomy" id="2763117"/>
    <lineage>
        <taxon>Bacteria</taxon>
        <taxon>Pseudomonadati</taxon>
        <taxon>Pseudomonadota</taxon>
        <taxon>Alphaproteobacteria</taxon>
        <taxon>Hyphomicrobiales</taxon>
        <taxon>Boseaceae</taxon>
        <taxon>Bosea</taxon>
    </lineage>
</organism>
<dbReference type="Proteomes" id="UP000255207">
    <property type="component" value="Unassembled WGS sequence"/>
</dbReference>
<protein>
    <submittedName>
        <fullName evidence="2">DUF4142 domain-containing protein</fullName>
    </submittedName>
</protein>
<dbReference type="InterPro" id="IPR025419">
    <property type="entry name" value="DUF4142"/>
</dbReference>
<proteinExistence type="predicted"/>
<dbReference type="AlphaFoldDB" id="A0A370L5W3"/>
<dbReference type="OrthoDB" id="9101320at2"/>
<evidence type="ECO:0000259" key="1">
    <source>
        <dbReference type="Pfam" id="PF13628"/>
    </source>
</evidence>
<reference evidence="3" key="1">
    <citation type="submission" date="2018-07" db="EMBL/GenBank/DDBJ databases">
        <authorList>
            <person name="Safronova V.I."/>
            <person name="Chirak E.R."/>
            <person name="Sazanova A.L."/>
        </authorList>
    </citation>
    <scope>NUCLEOTIDE SEQUENCE [LARGE SCALE GENOMIC DNA]</scope>
    <source>
        <strain evidence="3">RCAM04685</strain>
    </source>
</reference>
<gene>
    <name evidence="2" type="ORF">DWE98_13445</name>
</gene>
<comment type="caution">
    <text evidence="2">The sequence shown here is derived from an EMBL/GenBank/DDBJ whole genome shotgun (WGS) entry which is preliminary data.</text>
</comment>
<dbReference type="PANTHER" id="PTHR38593">
    <property type="entry name" value="BLR2558 PROTEIN"/>
    <property type="match status" value="1"/>
</dbReference>
<evidence type="ECO:0000313" key="3">
    <source>
        <dbReference type="Proteomes" id="UP000255207"/>
    </source>
</evidence>
<name>A0A370L5W3_9HYPH</name>
<evidence type="ECO:0000313" key="2">
    <source>
        <dbReference type="EMBL" id="RDJ24675.1"/>
    </source>
</evidence>
<sequence>METGGTPMILKPFLLGLAVLALAALPLRAQTPQAEQFIAEASVSNMFAVEAGTLALQKSNSTEIKTFAHQAVNDRTTLGTGLRQILAKRSGISAPDMPDEKRLAVLRDLGNLQGAEFDRAYVLAQQKANEETEAMFAAYAQSGSDEELKSFASKALPMLQDYAKQAKKLPSTN</sequence>
<dbReference type="Gene3D" id="1.20.1260.10">
    <property type="match status" value="1"/>
</dbReference>
<accession>A0A370L5W3</accession>
<dbReference type="PANTHER" id="PTHR38593:SF1">
    <property type="entry name" value="BLR2558 PROTEIN"/>
    <property type="match status" value="1"/>
</dbReference>
<dbReference type="Pfam" id="PF13628">
    <property type="entry name" value="DUF4142"/>
    <property type="match status" value="1"/>
</dbReference>
<feature type="domain" description="DUF4142" evidence="1">
    <location>
        <begin position="33"/>
        <end position="169"/>
    </location>
</feature>
<dbReference type="InterPro" id="IPR012347">
    <property type="entry name" value="Ferritin-like"/>
</dbReference>
<dbReference type="EMBL" id="QQTP01000006">
    <property type="protein sequence ID" value="RDJ24675.1"/>
    <property type="molecule type" value="Genomic_DNA"/>
</dbReference>